<accession>A0AAX6GK60</accession>
<dbReference type="PANTHER" id="PTHR13318:SF92">
    <property type="entry name" value="F-BOX_LRR-REPEAT PROTEIN 8-RELATED"/>
    <property type="match status" value="1"/>
</dbReference>
<reference evidence="1" key="2">
    <citation type="submission" date="2023-04" db="EMBL/GenBank/DDBJ databases">
        <authorList>
            <person name="Bruccoleri R.E."/>
            <person name="Oakeley E.J."/>
            <person name="Faust A.-M."/>
            <person name="Dessus-Babus S."/>
            <person name="Altorfer M."/>
            <person name="Burckhardt D."/>
            <person name="Oertli M."/>
            <person name="Naumann U."/>
            <person name="Petersen F."/>
            <person name="Wong J."/>
        </authorList>
    </citation>
    <scope>NUCLEOTIDE SEQUENCE</scope>
    <source>
        <strain evidence="1">GSM-AAB239-AS_SAM_17_03QT</strain>
        <tissue evidence="1">Leaf</tissue>
    </source>
</reference>
<dbReference type="GO" id="GO:0031146">
    <property type="term" value="P:SCF-dependent proteasomal ubiquitin-dependent protein catabolic process"/>
    <property type="evidence" value="ECO:0007669"/>
    <property type="project" value="TreeGrafter"/>
</dbReference>
<comment type="caution">
    <text evidence="1">The sequence shown here is derived from an EMBL/GenBank/DDBJ whole genome shotgun (WGS) entry which is preliminary data.</text>
</comment>
<organism evidence="1 2">
    <name type="scientific">Iris pallida</name>
    <name type="common">Sweet iris</name>
    <dbReference type="NCBI Taxonomy" id="29817"/>
    <lineage>
        <taxon>Eukaryota</taxon>
        <taxon>Viridiplantae</taxon>
        <taxon>Streptophyta</taxon>
        <taxon>Embryophyta</taxon>
        <taxon>Tracheophyta</taxon>
        <taxon>Spermatophyta</taxon>
        <taxon>Magnoliopsida</taxon>
        <taxon>Liliopsida</taxon>
        <taxon>Asparagales</taxon>
        <taxon>Iridaceae</taxon>
        <taxon>Iridoideae</taxon>
        <taxon>Irideae</taxon>
        <taxon>Iris</taxon>
    </lineage>
</organism>
<dbReference type="SUPFAM" id="SSF52047">
    <property type="entry name" value="RNI-like"/>
    <property type="match status" value="1"/>
</dbReference>
<dbReference type="AlphaFoldDB" id="A0AAX6GK60"/>
<dbReference type="Gene3D" id="3.80.10.10">
    <property type="entry name" value="Ribonuclease Inhibitor"/>
    <property type="match status" value="1"/>
</dbReference>
<gene>
    <name evidence="1" type="ORF">M6B38_360700</name>
</gene>
<dbReference type="PANTHER" id="PTHR13318">
    <property type="entry name" value="PARTNER OF PAIRED, ISOFORM B-RELATED"/>
    <property type="match status" value="1"/>
</dbReference>
<dbReference type="Proteomes" id="UP001140949">
    <property type="component" value="Unassembled WGS sequence"/>
</dbReference>
<keyword evidence="2" id="KW-1185">Reference proteome</keyword>
<reference evidence="1" key="1">
    <citation type="journal article" date="2023" name="GigaByte">
        <title>Genome assembly of the bearded iris, Iris pallida Lam.</title>
        <authorList>
            <person name="Bruccoleri R.E."/>
            <person name="Oakeley E.J."/>
            <person name="Faust A.M.E."/>
            <person name="Altorfer M."/>
            <person name="Dessus-Babus S."/>
            <person name="Burckhardt D."/>
            <person name="Oertli M."/>
            <person name="Naumann U."/>
            <person name="Petersen F."/>
            <person name="Wong J."/>
        </authorList>
    </citation>
    <scope>NUCLEOTIDE SEQUENCE</scope>
    <source>
        <strain evidence="1">GSM-AAB239-AS_SAM_17_03QT</strain>
    </source>
</reference>
<evidence type="ECO:0000313" key="1">
    <source>
        <dbReference type="EMBL" id="KAJ6828705.1"/>
    </source>
</evidence>
<dbReference type="EMBL" id="JANAVB010018998">
    <property type="protein sequence ID" value="KAJ6828705.1"/>
    <property type="molecule type" value="Genomic_DNA"/>
</dbReference>
<name>A0AAX6GK60_IRIPA</name>
<proteinExistence type="predicted"/>
<sequence>MSALTKNYPNLKKLSCGSCTFGSKGIDAVLCGCPILEEISIKRFRGLTDAAGEQIRPGVAATSLRSVCLKELYNGQCFGPLIVGTPNLRTLKLFRCSGDWDRLLVETAEKVSKIIEIHLEKLHVVDCGLYALSAYSDVQVLHLVKTPECTDIGLTVVAKKYRLLRKLHIDGWKTNRIDD</sequence>
<dbReference type="InterPro" id="IPR032675">
    <property type="entry name" value="LRR_dom_sf"/>
</dbReference>
<dbReference type="GO" id="GO:0019005">
    <property type="term" value="C:SCF ubiquitin ligase complex"/>
    <property type="evidence" value="ECO:0007669"/>
    <property type="project" value="TreeGrafter"/>
</dbReference>
<protein>
    <submittedName>
        <fullName evidence="1">F-box protein-like</fullName>
    </submittedName>
</protein>
<evidence type="ECO:0000313" key="2">
    <source>
        <dbReference type="Proteomes" id="UP001140949"/>
    </source>
</evidence>